<feature type="compositionally biased region" description="Acidic residues" evidence="5">
    <location>
        <begin position="618"/>
        <end position="630"/>
    </location>
</feature>
<feature type="compositionally biased region" description="Acidic residues" evidence="5">
    <location>
        <begin position="667"/>
        <end position="678"/>
    </location>
</feature>
<dbReference type="GeneID" id="126879425"/>
<feature type="compositionally biased region" description="Basic and acidic residues" evidence="5">
    <location>
        <begin position="454"/>
        <end position="469"/>
    </location>
</feature>
<dbReference type="Proteomes" id="UP001652700">
    <property type="component" value="Unplaced"/>
</dbReference>
<keyword evidence="3 4" id="KW-0067">ATP-binding</keyword>
<evidence type="ECO:0000313" key="8">
    <source>
        <dbReference type="Proteomes" id="UP001652700"/>
    </source>
</evidence>
<proteinExistence type="predicted"/>
<reference evidence="7" key="1">
    <citation type="submission" date="2025-05" db="UniProtKB">
        <authorList>
            <consortium name="EnsemblMetazoa"/>
        </authorList>
    </citation>
    <scope>IDENTIFICATION</scope>
</reference>
<dbReference type="Gene3D" id="1.10.510.10">
    <property type="entry name" value="Transferase(Phosphotransferase) domain 1"/>
    <property type="match status" value="1"/>
</dbReference>
<feature type="binding site" evidence="4">
    <location>
        <position position="66"/>
    </location>
    <ligand>
        <name>ATP</name>
        <dbReference type="ChEBI" id="CHEBI:30616"/>
    </ligand>
</feature>
<dbReference type="RefSeq" id="XP_050498394.1">
    <property type="nucleotide sequence ID" value="XM_050642437.1"/>
</dbReference>
<keyword evidence="8" id="KW-1185">Reference proteome</keyword>
<accession>A0ABM5JKD3</accession>
<feature type="compositionally biased region" description="Basic residues" evidence="5">
    <location>
        <begin position="411"/>
        <end position="422"/>
    </location>
</feature>
<feature type="compositionally biased region" description="Basic residues" evidence="5">
    <location>
        <begin position="601"/>
        <end position="613"/>
    </location>
</feature>
<evidence type="ECO:0000256" key="5">
    <source>
        <dbReference type="SAM" id="MobiDB-lite"/>
    </source>
</evidence>
<protein>
    <recommendedName>
        <fullName evidence="1">non-specific serine/threonine protein kinase</fullName>
        <ecNumber evidence="1">2.7.11.1</ecNumber>
    </recommendedName>
</protein>
<dbReference type="InterPro" id="IPR011009">
    <property type="entry name" value="Kinase-like_dom_sf"/>
</dbReference>
<feature type="compositionally biased region" description="Basic residues" evidence="5">
    <location>
        <begin position="555"/>
        <end position="566"/>
    </location>
</feature>
<dbReference type="EC" id="2.7.11.1" evidence="1"/>
<dbReference type="InterPro" id="IPR017441">
    <property type="entry name" value="Protein_kinase_ATP_BS"/>
</dbReference>
<dbReference type="PROSITE" id="PS00107">
    <property type="entry name" value="PROTEIN_KINASE_ATP"/>
    <property type="match status" value="1"/>
</dbReference>
<feature type="compositionally biased region" description="Acidic residues" evidence="5">
    <location>
        <begin position="367"/>
        <end position="387"/>
    </location>
</feature>
<dbReference type="InterPro" id="IPR000719">
    <property type="entry name" value="Prot_kinase_dom"/>
</dbReference>
<evidence type="ECO:0000256" key="2">
    <source>
        <dbReference type="ARBA" id="ARBA00022741"/>
    </source>
</evidence>
<dbReference type="SUPFAM" id="SSF56112">
    <property type="entry name" value="Protein kinase-like (PK-like)"/>
    <property type="match status" value="1"/>
</dbReference>
<feature type="compositionally biased region" description="Basic and acidic residues" evidence="5">
    <location>
        <begin position="478"/>
        <end position="490"/>
    </location>
</feature>
<feature type="domain" description="Protein kinase" evidence="6">
    <location>
        <begin position="34"/>
        <end position="319"/>
    </location>
</feature>
<dbReference type="Pfam" id="PF00069">
    <property type="entry name" value="Pkinase"/>
    <property type="match status" value="1"/>
</dbReference>
<feature type="compositionally biased region" description="Basic residues" evidence="5">
    <location>
        <begin position="646"/>
        <end position="657"/>
    </location>
</feature>
<organism evidence="7 8">
    <name type="scientific">Diabrotica virgifera virgifera</name>
    <name type="common">western corn rootworm</name>
    <dbReference type="NCBI Taxonomy" id="50390"/>
    <lineage>
        <taxon>Eukaryota</taxon>
        <taxon>Metazoa</taxon>
        <taxon>Ecdysozoa</taxon>
        <taxon>Arthropoda</taxon>
        <taxon>Hexapoda</taxon>
        <taxon>Insecta</taxon>
        <taxon>Pterygota</taxon>
        <taxon>Neoptera</taxon>
        <taxon>Endopterygota</taxon>
        <taxon>Coleoptera</taxon>
        <taxon>Polyphaga</taxon>
        <taxon>Cucujiformia</taxon>
        <taxon>Chrysomeloidea</taxon>
        <taxon>Chrysomelidae</taxon>
        <taxon>Galerucinae</taxon>
        <taxon>Diabroticina</taxon>
        <taxon>Diabroticites</taxon>
        <taxon>Diabrotica</taxon>
    </lineage>
</organism>
<feature type="region of interest" description="Disordered" evidence="5">
    <location>
        <begin position="337"/>
        <end position="765"/>
    </location>
</feature>
<feature type="compositionally biased region" description="Acidic residues" evidence="5">
    <location>
        <begin position="713"/>
        <end position="765"/>
    </location>
</feature>
<feature type="compositionally biased region" description="Basic residues" evidence="5">
    <location>
        <begin position="391"/>
        <end position="402"/>
    </location>
</feature>
<feature type="compositionally biased region" description="Basic residues" evidence="5">
    <location>
        <begin position="694"/>
        <end position="706"/>
    </location>
</feature>
<evidence type="ECO:0000256" key="4">
    <source>
        <dbReference type="PROSITE-ProRule" id="PRU10141"/>
    </source>
</evidence>
<dbReference type="PROSITE" id="PS00108">
    <property type="entry name" value="PROTEIN_KINASE_ST"/>
    <property type="match status" value="1"/>
</dbReference>
<evidence type="ECO:0000313" key="7">
    <source>
        <dbReference type="EnsemblMetazoa" id="XP_050498394.1"/>
    </source>
</evidence>
<dbReference type="InterPro" id="IPR050235">
    <property type="entry name" value="CK1_Ser-Thr_kinase"/>
</dbReference>
<evidence type="ECO:0000259" key="6">
    <source>
        <dbReference type="PROSITE" id="PS50011"/>
    </source>
</evidence>
<dbReference type="InterPro" id="IPR008271">
    <property type="entry name" value="Ser/Thr_kinase_AS"/>
</dbReference>
<dbReference type="PROSITE" id="PS50011">
    <property type="entry name" value="PROTEIN_KINASE_DOM"/>
    <property type="match status" value="1"/>
</dbReference>
<feature type="compositionally biased region" description="Acidic residues" evidence="5">
    <location>
        <begin position="571"/>
        <end position="586"/>
    </location>
</feature>
<keyword evidence="2 4" id="KW-0547">Nucleotide-binding</keyword>
<dbReference type="EnsemblMetazoa" id="XM_050642437.1">
    <property type="protein sequence ID" value="XP_050498394.1"/>
    <property type="gene ID" value="LOC126879425"/>
</dbReference>
<evidence type="ECO:0000256" key="1">
    <source>
        <dbReference type="ARBA" id="ARBA00012513"/>
    </source>
</evidence>
<evidence type="ECO:0000256" key="3">
    <source>
        <dbReference type="ARBA" id="ARBA00022840"/>
    </source>
</evidence>
<name>A0ABM5JKD3_DIAVI</name>
<dbReference type="SMART" id="SM00220">
    <property type="entry name" value="S_TKc"/>
    <property type="match status" value="1"/>
</dbReference>
<feature type="compositionally biased region" description="Acidic residues" evidence="5">
    <location>
        <begin position="426"/>
        <end position="440"/>
    </location>
</feature>
<dbReference type="PANTHER" id="PTHR11909">
    <property type="entry name" value="CASEIN KINASE-RELATED"/>
    <property type="match status" value="1"/>
</dbReference>
<sequence length="765" mass="87567">MPKAAPKKKAANGYKLPEPFTEGEVLEDVAKKKWILGPSIGQGGFGEIYAAKEFGSKDSKYPYAIKIENHENGPLFVEMHFYIKNGKPEDVEEFKNQKGLKTFGMPVYHGSGSHELNGEKYRFLVMEKFGTDLWKTFLEHDRHFPSATVFKLAVQLLDVLEYIHSKGYVHSDIKGSNILMGVTKATQNKQVYLADFGISCKSNEEEELKPNPKKAHDGTIEYLSRDAHSGVQTKRGDLETLAYNLIQWLGCTLPWENDLKDPESVQKSKEEYMASVPKFIKACFDKRSPPGPIVDFLNCLVSLEHNSTPDYKTIRKIFLSGITGGDALGKPFQFVVPESKSPKTSPAKRKNENSAASSKKKVPKLDLEEDASEEEKENLDDLSDEEEVPKKAKGRSKGRPKGKNVNTAPKEKKKAVGRKRARKTEEEEEDDLDLENNVENDDAHDSDIGDDEEITKKEEKIAAPKENKKTRGRKKAKKEVNGKGHDRLIDEDSDDQPKPVPEVSTRSTRQRGSRTVNYREDSDDEEFYRIPKPRMAPVSTVKEVTGEESEISSSQKKKEKKKPKTKKPVEKEEEIEEEVEDEDEKEEEVHITDEESETSSSKKKKEKKKAKTKKPVEEIEEEVEEEDEKEEEVHITDEESETSSSQKKKEKKKAKTKKPVEAKEEKIEEEVEEEDEKEEEVHITGEESETSTSQKKKEKKKTKTKKPVKEKEENIEEEVEEEDEKEEEDKEKDEKDEDEKEQEEKEEEEMSDEDLEDIDDEDLRG</sequence>